<comment type="similarity">
    <text evidence="3 9">Belongs to the class-II aminoacyl-tRNA synthetase family. HisZ subfamily.</text>
</comment>
<keyword evidence="11" id="KW-0328">Glycosyltransferase</keyword>
<dbReference type="CDD" id="cd00773">
    <property type="entry name" value="HisRS-like_core"/>
    <property type="match status" value="1"/>
</dbReference>
<evidence type="ECO:0000256" key="5">
    <source>
        <dbReference type="ARBA" id="ARBA00022490"/>
    </source>
</evidence>
<keyword evidence="5 9" id="KW-0963">Cytoplasm</keyword>
<proteinExistence type="inferred from homology"/>
<dbReference type="RefSeq" id="WP_289607060.1">
    <property type="nucleotide sequence ID" value="NZ_JAUDCG010000009.1"/>
</dbReference>
<evidence type="ECO:0000256" key="1">
    <source>
        <dbReference type="ARBA" id="ARBA00004496"/>
    </source>
</evidence>
<comment type="subcellular location">
    <subcellularLocation>
        <location evidence="1 9">Cytoplasm</location>
    </subcellularLocation>
</comment>
<feature type="domain" description="Class II Histidinyl-tRNA synthetase (HisRS)-like catalytic core" evidence="10">
    <location>
        <begin position="9"/>
        <end position="317"/>
    </location>
</feature>
<dbReference type="InterPro" id="IPR041715">
    <property type="entry name" value="HisRS-like_core"/>
</dbReference>
<dbReference type="InterPro" id="IPR004516">
    <property type="entry name" value="HisRS/HisZ"/>
</dbReference>
<evidence type="ECO:0000256" key="7">
    <source>
        <dbReference type="ARBA" id="ARBA00023102"/>
    </source>
</evidence>
<dbReference type="InterPro" id="IPR045864">
    <property type="entry name" value="aa-tRNA-synth_II/BPL/LPL"/>
</dbReference>
<evidence type="ECO:0000259" key="10">
    <source>
        <dbReference type="Pfam" id="PF13393"/>
    </source>
</evidence>
<evidence type="ECO:0000313" key="12">
    <source>
        <dbReference type="Proteomes" id="UP001529340"/>
    </source>
</evidence>
<dbReference type="HAMAP" id="MF_00125">
    <property type="entry name" value="HisZ"/>
    <property type="match status" value="1"/>
</dbReference>
<keyword evidence="11" id="KW-0808">Transferase</keyword>
<evidence type="ECO:0000256" key="9">
    <source>
        <dbReference type="HAMAP-Rule" id="MF_00125"/>
    </source>
</evidence>
<reference evidence="11 12" key="3">
    <citation type="submission" date="2023-06" db="EMBL/GenBank/DDBJ databases">
        <authorList>
            <person name="Zeman M."/>
            <person name="Kubasova T."/>
            <person name="Jahodarova E."/>
            <person name="Nykrynova M."/>
            <person name="Rychlik I."/>
        </authorList>
    </citation>
    <scope>NUCLEOTIDE SEQUENCE [LARGE SCALE GENOMIC DNA]</scope>
    <source>
        <strain evidence="11 12">ET39</strain>
    </source>
</reference>
<dbReference type="Gene3D" id="3.30.930.10">
    <property type="entry name" value="Bira Bifunctional Protein, Domain 2"/>
    <property type="match status" value="1"/>
</dbReference>
<reference evidence="11 12" key="2">
    <citation type="submission" date="2023-06" db="EMBL/GenBank/DDBJ databases">
        <title>Identification and characterization of horizontal gene transfer across gut microbiota members of farm animals based on homology search.</title>
        <authorList>
            <person name="Schwarzerova J."/>
            <person name="Nykrynova M."/>
            <person name="Jureckova K."/>
            <person name="Cejkova D."/>
            <person name="Rychlik I."/>
        </authorList>
    </citation>
    <scope>NUCLEOTIDE SEQUENCE [LARGE SCALE GENOMIC DNA]</scope>
    <source>
        <strain evidence="11 12">ET39</strain>
    </source>
</reference>
<keyword evidence="7 9" id="KW-0368">Histidine biosynthesis</keyword>
<comment type="miscellaneous">
    <text evidence="9">This function is generally fulfilled by the C-terminal part of HisG, which is missing in some bacteria such as this one.</text>
</comment>
<protein>
    <recommendedName>
        <fullName evidence="4 9">ATP phosphoribosyltransferase regulatory subunit</fullName>
    </recommendedName>
</protein>
<organism evidence="11 12">
    <name type="scientific">Amedibacillus dolichus</name>
    <dbReference type="NCBI Taxonomy" id="31971"/>
    <lineage>
        <taxon>Bacteria</taxon>
        <taxon>Bacillati</taxon>
        <taxon>Bacillota</taxon>
        <taxon>Erysipelotrichia</taxon>
        <taxon>Erysipelotrichales</taxon>
        <taxon>Erysipelotrichaceae</taxon>
        <taxon>Amedibacillus</taxon>
    </lineage>
</organism>
<evidence type="ECO:0000256" key="8">
    <source>
        <dbReference type="ARBA" id="ARBA00025246"/>
    </source>
</evidence>
<comment type="function">
    <text evidence="8 9">Required for the first step of histidine biosynthesis. May allow the feedback regulation of ATP phosphoribosyltransferase activity by histidine.</text>
</comment>
<evidence type="ECO:0000256" key="6">
    <source>
        <dbReference type="ARBA" id="ARBA00022605"/>
    </source>
</evidence>
<comment type="subunit">
    <text evidence="9">Heteromultimer composed of HisG and HisZ subunits.</text>
</comment>
<comment type="pathway">
    <text evidence="2 9">Amino-acid biosynthesis; L-histidine biosynthesis; L-histidine from 5-phospho-alpha-D-ribose 1-diphosphate: step 1/9.</text>
</comment>
<dbReference type="Pfam" id="PF13393">
    <property type="entry name" value="tRNA-synt_His"/>
    <property type="match status" value="1"/>
</dbReference>
<name>A0ABT7UAC3_9FIRM</name>
<evidence type="ECO:0000256" key="4">
    <source>
        <dbReference type="ARBA" id="ARBA00020397"/>
    </source>
</evidence>
<keyword evidence="12" id="KW-1185">Reference proteome</keyword>
<comment type="caution">
    <text evidence="11">The sequence shown here is derived from an EMBL/GenBank/DDBJ whole genome shotgun (WGS) entry which is preliminary data.</text>
</comment>
<keyword evidence="6 9" id="KW-0028">Amino-acid biosynthesis</keyword>
<sequence>MKQFTIPAGMRDRIREECASRRELQQAIEERFARWGYEEVITPTIEFYKTYEAGFDNINEEDMYKFFDAQGRILMLRADMTIPIARLAATKFKDAEVPLRFRYCANVFKVHEDLSGLKNEIRDCGVELIGVPQSCGDLEILMTALDALSVVKDRSWVLEIGNINFFREACRYFSITKEDSEALAELIDEKSITSLAEKLDALGLRAEGRQFFLQLPWLSGDQRMLQDAEQYCFCEELLQILRDLSSLADDLQALGCERVQFDLGKTKNLNYYTGIVFEAYVEGVGKRVLSGGRYDTLLEKYGRKLPAVGFSIKLDALSEIWQAKEPPEETVIVYPPKERVAAMKKARQLAEEGRVRLVVDATAQELRIKEG</sequence>
<dbReference type="GO" id="GO:0016757">
    <property type="term" value="F:glycosyltransferase activity"/>
    <property type="evidence" value="ECO:0007669"/>
    <property type="project" value="UniProtKB-KW"/>
</dbReference>
<reference evidence="12" key="1">
    <citation type="submission" date="2023-06" db="EMBL/GenBank/DDBJ databases">
        <title>Identification and characterization of horizontal gene transfer across gut microbiota members of farm animals based on homology search.</title>
        <authorList>
            <person name="Zeman M."/>
            <person name="Kubasova T."/>
            <person name="Jahodarova E."/>
            <person name="Nykrynova M."/>
            <person name="Rychlik I."/>
        </authorList>
    </citation>
    <scope>NUCLEOTIDE SEQUENCE [LARGE SCALE GENOMIC DNA]</scope>
    <source>
        <strain evidence="12">ET39</strain>
    </source>
</reference>
<dbReference type="PANTHER" id="PTHR43707">
    <property type="entry name" value="HISTIDYL-TRNA SYNTHETASE"/>
    <property type="match status" value="1"/>
</dbReference>
<dbReference type="SUPFAM" id="SSF55681">
    <property type="entry name" value="Class II aaRS and biotin synthetases"/>
    <property type="match status" value="1"/>
</dbReference>
<dbReference type="Proteomes" id="UP001529340">
    <property type="component" value="Unassembled WGS sequence"/>
</dbReference>
<dbReference type="PIRSF" id="PIRSF001549">
    <property type="entry name" value="His-tRNA_synth"/>
    <property type="match status" value="1"/>
</dbReference>
<evidence type="ECO:0000256" key="2">
    <source>
        <dbReference type="ARBA" id="ARBA00004667"/>
    </source>
</evidence>
<accession>A0ABT7UAC3</accession>
<dbReference type="PANTHER" id="PTHR43707:SF6">
    <property type="entry name" value="ATP PHOSPHORIBOSYLTRANSFERASE REGULATORY SUBUNIT"/>
    <property type="match status" value="1"/>
</dbReference>
<dbReference type="InterPro" id="IPR004517">
    <property type="entry name" value="HisZ"/>
</dbReference>
<dbReference type="EMBL" id="JAUDCG010000009">
    <property type="protein sequence ID" value="MDM8156591.1"/>
    <property type="molecule type" value="Genomic_DNA"/>
</dbReference>
<gene>
    <name evidence="9 11" type="primary">hisZ</name>
    <name evidence="11" type="ORF">QUV96_02935</name>
</gene>
<evidence type="ECO:0000256" key="3">
    <source>
        <dbReference type="ARBA" id="ARBA00005539"/>
    </source>
</evidence>
<dbReference type="NCBIfam" id="TIGR00443">
    <property type="entry name" value="hisZ_biosyn_reg"/>
    <property type="match status" value="1"/>
</dbReference>
<evidence type="ECO:0000313" key="11">
    <source>
        <dbReference type="EMBL" id="MDM8156591.1"/>
    </source>
</evidence>